<comment type="subcellular location">
    <subcellularLocation>
        <location evidence="5 6">Cytoplasm</location>
    </subcellularLocation>
</comment>
<dbReference type="InterPro" id="IPR003753">
    <property type="entry name" value="Exonuc_VII_L"/>
</dbReference>
<evidence type="ECO:0000259" key="9">
    <source>
        <dbReference type="Pfam" id="PF13742"/>
    </source>
</evidence>
<dbReference type="EMBL" id="AAEW02000003">
    <property type="protein sequence ID" value="EAT16783.1"/>
    <property type="molecule type" value="Genomic_DNA"/>
</dbReference>
<evidence type="ECO:0000256" key="3">
    <source>
        <dbReference type="ARBA" id="ARBA00022801"/>
    </source>
</evidence>
<dbReference type="AlphaFoldDB" id="Q1K2U8"/>
<evidence type="ECO:0000256" key="6">
    <source>
        <dbReference type="RuleBase" id="RU004355"/>
    </source>
</evidence>
<protein>
    <recommendedName>
        <fullName evidence="5">Exodeoxyribonuclease 7 large subunit</fullName>
        <ecNumber evidence="5">3.1.11.6</ecNumber>
    </recommendedName>
    <alternativeName>
        <fullName evidence="5">Exodeoxyribonuclease VII large subunit</fullName>
        <shortName evidence="5">Exonuclease VII large subunit</shortName>
    </alternativeName>
</protein>
<dbReference type="GO" id="GO:0008855">
    <property type="term" value="F:exodeoxyribonuclease VII activity"/>
    <property type="evidence" value="ECO:0007669"/>
    <property type="project" value="UniProtKB-UniRule"/>
</dbReference>
<comment type="subunit">
    <text evidence="5">Heterooligomer composed of large and small subunits.</text>
</comment>
<feature type="domain" description="Exonuclease VII large subunit C-terminal" evidence="8">
    <location>
        <begin position="125"/>
        <end position="345"/>
    </location>
</feature>
<dbReference type="CDD" id="cd04489">
    <property type="entry name" value="ExoVII_LU_OBF"/>
    <property type="match status" value="1"/>
</dbReference>
<evidence type="ECO:0000256" key="5">
    <source>
        <dbReference type="HAMAP-Rule" id="MF_00378"/>
    </source>
</evidence>
<dbReference type="GO" id="GO:0006308">
    <property type="term" value="P:DNA catabolic process"/>
    <property type="evidence" value="ECO:0007669"/>
    <property type="project" value="UniProtKB-UniRule"/>
</dbReference>
<dbReference type="Pfam" id="PF13742">
    <property type="entry name" value="tRNA_anti_2"/>
    <property type="match status" value="1"/>
</dbReference>
<reference evidence="10" key="2">
    <citation type="submission" date="2006-05" db="EMBL/GenBank/DDBJ databases">
        <title>Sequencing of the draft genome and assembly of Desulfuromonas acetoxidans DSM 684.</title>
        <authorList>
            <consortium name="US DOE Joint Genome Institute (JGI-PGF)"/>
            <person name="Copeland A."/>
            <person name="Lucas S."/>
            <person name="Lapidus A."/>
            <person name="Barry K."/>
            <person name="Detter J.C."/>
            <person name="Glavina del Rio T."/>
            <person name="Hammon N."/>
            <person name="Israni S."/>
            <person name="Dalin E."/>
            <person name="Tice H."/>
            <person name="Bruce D."/>
            <person name="Pitluck S."/>
            <person name="Richardson P."/>
        </authorList>
    </citation>
    <scope>NUCLEOTIDE SEQUENCE [LARGE SCALE GENOMIC DNA]</scope>
    <source>
        <strain evidence="10">DSM 684</strain>
    </source>
</reference>
<keyword evidence="4 5" id="KW-0269">Exonuclease</keyword>
<keyword evidence="11" id="KW-1185">Reference proteome</keyword>
<dbReference type="GO" id="GO:0003676">
    <property type="term" value="F:nucleic acid binding"/>
    <property type="evidence" value="ECO:0007669"/>
    <property type="project" value="InterPro"/>
</dbReference>
<gene>
    <name evidence="5" type="primary">xseA</name>
    <name evidence="10" type="ORF">Dace_2035</name>
</gene>
<reference evidence="10" key="1">
    <citation type="submission" date="2006-05" db="EMBL/GenBank/DDBJ databases">
        <title>Annotation of the draft genome assembly of Desulfuromonas acetoxidans DSM 684.</title>
        <authorList>
            <consortium name="US DOE Joint Genome Institute (JGI-ORNL)"/>
            <person name="Larimer F."/>
            <person name="Land M."/>
            <person name="Hauser L."/>
        </authorList>
    </citation>
    <scope>NUCLEOTIDE SEQUENCE [LARGE SCALE GENOMIC DNA]</scope>
    <source>
        <strain evidence="10">DSM 684</strain>
    </source>
</reference>
<evidence type="ECO:0000259" key="8">
    <source>
        <dbReference type="Pfam" id="PF02601"/>
    </source>
</evidence>
<sequence>MLIEAPPILTIGQLNELIRETLEDNFVQVRVRGEISNLSRPGSGHWYFTLKDEKGQIRSVMFRSANRQVPFQPEHGQQVICNGRISLYEARGDIQLICDTMEAEGYGGLQLAFEQLKKKLDAEGLFALEHKRTLPPHPQCIGVITSATGAAIHDILNILQRRAHGLRVVLRPVLVQGDLAPQQIVMALKELNEYGQCEAIIVGRGGGSLEDLQAFNSEEVAQAIFASACPIISAVGHETDFTIADFVADLRAPTPSAAAELVVKNRQELEQHLDQLSIRLNTAMNRQLTLKQQHLEALSKRLRSPQARLQQQQQRCDDLARRLQQAIAHDLERCQHQLQQLAGRLHALSPLNTMQRGFSVVATEDTPPALVRHADQLHVGQRVSLQFHQGSAKATIDAVSPVDPS</sequence>
<proteinExistence type="inferred from homology"/>
<organism evidence="10 11">
    <name type="scientific">Desulfuromonas acetoxidans (strain DSM 684 / 11070)</name>
    <dbReference type="NCBI Taxonomy" id="281689"/>
    <lineage>
        <taxon>Bacteria</taxon>
        <taxon>Pseudomonadati</taxon>
        <taxon>Thermodesulfobacteriota</taxon>
        <taxon>Desulfuromonadia</taxon>
        <taxon>Desulfuromonadales</taxon>
        <taxon>Desulfuromonadaceae</taxon>
        <taxon>Desulfuromonas</taxon>
    </lineage>
</organism>
<keyword evidence="7" id="KW-0175">Coiled coil</keyword>
<dbReference type="HAMAP" id="MF_00378">
    <property type="entry name" value="Exonuc_7_L"/>
    <property type="match status" value="1"/>
</dbReference>
<dbReference type="EC" id="3.1.11.6" evidence="5"/>
<evidence type="ECO:0000256" key="4">
    <source>
        <dbReference type="ARBA" id="ARBA00022839"/>
    </source>
</evidence>
<dbReference type="NCBIfam" id="TIGR00237">
    <property type="entry name" value="xseA"/>
    <property type="match status" value="1"/>
</dbReference>
<dbReference type="PANTHER" id="PTHR30008:SF0">
    <property type="entry name" value="EXODEOXYRIBONUCLEASE 7 LARGE SUBUNIT"/>
    <property type="match status" value="1"/>
</dbReference>
<evidence type="ECO:0000256" key="1">
    <source>
        <dbReference type="ARBA" id="ARBA00022490"/>
    </source>
</evidence>
<dbReference type="InterPro" id="IPR025824">
    <property type="entry name" value="OB-fold_nuc-bd_dom"/>
</dbReference>
<comment type="similarity">
    <text evidence="5 6">Belongs to the XseA family.</text>
</comment>
<comment type="function">
    <text evidence="5">Bidirectionally degrades single-stranded DNA into large acid-insoluble oligonucleotides, which are then degraded further into small acid-soluble oligonucleotides.</text>
</comment>
<feature type="coiled-coil region" evidence="7">
    <location>
        <begin position="259"/>
        <end position="329"/>
    </location>
</feature>
<dbReference type="InterPro" id="IPR020579">
    <property type="entry name" value="Exonuc_VII_lsu_C"/>
</dbReference>
<dbReference type="GO" id="GO:0005737">
    <property type="term" value="C:cytoplasm"/>
    <property type="evidence" value="ECO:0007669"/>
    <property type="project" value="UniProtKB-SubCell"/>
</dbReference>
<feature type="domain" description="OB-fold nucleic acid binding" evidence="9">
    <location>
        <begin position="9"/>
        <end position="102"/>
    </location>
</feature>
<dbReference type="OrthoDB" id="9802795at2"/>
<keyword evidence="1 5" id="KW-0963">Cytoplasm</keyword>
<dbReference type="Pfam" id="PF02601">
    <property type="entry name" value="Exonuc_VII_L"/>
    <property type="match status" value="1"/>
</dbReference>
<dbReference type="GO" id="GO:0009318">
    <property type="term" value="C:exodeoxyribonuclease VII complex"/>
    <property type="evidence" value="ECO:0007669"/>
    <property type="project" value="UniProtKB-UniRule"/>
</dbReference>
<dbReference type="PANTHER" id="PTHR30008">
    <property type="entry name" value="EXODEOXYRIBONUCLEASE 7 LARGE SUBUNIT"/>
    <property type="match status" value="1"/>
</dbReference>
<evidence type="ECO:0000313" key="10">
    <source>
        <dbReference type="EMBL" id="EAT16783.1"/>
    </source>
</evidence>
<comment type="caution">
    <text evidence="10">The sequence shown here is derived from an EMBL/GenBank/DDBJ whole genome shotgun (WGS) entry which is preliminary data.</text>
</comment>
<keyword evidence="2 5" id="KW-0540">Nuclease</keyword>
<accession>Q1K2U8</accession>
<dbReference type="RefSeq" id="WP_005998219.1">
    <property type="nucleotide sequence ID" value="NZ_AAEW02000003.1"/>
</dbReference>
<name>Q1K2U8_DESA6</name>
<evidence type="ECO:0000313" key="11">
    <source>
        <dbReference type="Proteomes" id="UP000005695"/>
    </source>
</evidence>
<dbReference type="Proteomes" id="UP000005695">
    <property type="component" value="Unassembled WGS sequence"/>
</dbReference>
<comment type="catalytic activity">
    <reaction evidence="5 6">
        <text>Exonucleolytic cleavage in either 5'- to 3'- or 3'- to 5'-direction to yield nucleoside 5'-phosphates.</text>
        <dbReference type="EC" id="3.1.11.6"/>
    </reaction>
</comment>
<keyword evidence="3 5" id="KW-0378">Hydrolase</keyword>
<evidence type="ECO:0000256" key="2">
    <source>
        <dbReference type="ARBA" id="ARBA00022722"/>
    </source>
</evidence>
<evidence type="ECO:0000256" key="7">
    <source>
        <dbReference type="SAM" id="Coils"/>
    </source>
</evidence>